<dbReference type="EMBL" id="BBNO01000001">
    <property type="protein sequence ID" value="GAO06090.1"/>
    <property type="molecule type" value="Genomic_DNA"/>
</dbReference>
<dbReference type="NCBIfam" id="TIGR03177">
    <property type="entry name" value="pilus_cpaB"/>
    <property type="match status" value="1"/>
</dbReference>
<name>A0A0P4R026_9ACTN</name>
<dbReference type="RefSeq" id="WP_181018513.1">
    <property type="nucleotide sequence ID" value="NZ_BBNO01000001.1"/>
</dbReference>
<dbReference type="InterPro" id="IPR031571">
    <property type="entry name" value="RcpC_dom"/>
</dbReference>
<comment type="caution">
    <text evidence="2">The sequence shown here is derived from an EMBL/GenBank/DDBJ whole genome shotgun (WGS) entry which is preliminary data.</text>
</comment>
<feature type="domain" description="SAF" evidence="1">
    <location>
        <begin position="41"/>
        <end position="103"/>
    </location>
</feature>
<dbReference type="Pfam" id="PF16976">
    <property type="entry name" value="RcpC"/>
    <property type="match status" value="1"/>
</dbReference>
<organism evidence="2 3">
    <name type="scientific">Streptomyces lydicamycinicus</name>
    <dbReference type="NCBI Taxonomy" id="1546107"/>
    <lineage>
        <taxon>Bacteria</taxon>
        <taxon>Bacillati</taxon>
        <taxon>Actinomycetota</taxon>
        <taxon>Actinomycetes</taxon>
        <taxon>Kitasatosporales</taxon>
        <taxon>Streptomycetaceae</taxon>
        <taxon>Streptomyces</taxon>
    </lineage>
</organism>
<evidence type="ECO:0000313" key="2">
    <source>
        <dbReference type="EMBL" id="GAO06090.1"/>
    </source>
</evidence>
<gene>
    <name evidence="2" type="ORF">TPA0598_01_04610</name>
</gene>
<dbReference type="Pfam" id="PF08666">
    <property type="entry name" value="SAF"/>
    <property type="match status" value="1"/>
</dbReference>
<reference evidence="3" key="1">
    <citation type="submission" date="2014-09" db="EMBL/GenBank/DDBJ databases">
        <title>Whole genome shotgun sequence of Streptomyces sp. NBRC 110027.</title>
        <authorList>
            <person name="Komaki H."/>
            <person name="Ichikawa N."/>
            <person name="Katano-Makiyama Y."/>
            <person name="Hosoyama A."/>
            <person name="Hashimoto M."/>
            <person name="Uohara A."/>
            <person name="Kitahashi Y."/>
            <person name="Ohji S."/>
            <person name="Kimura A."/>
            <person name="Yamazoe A."/>
            <person name="Igarashi Y."/>
            <person name="Fujita N."/>
        </authorList>
    </citation>
    <scope>NUCLEOTIDE SEQUENCE [LARGE SCALE GENOMIC DNA]</scope>
    <source>
        <strain evidence="3">NBRC 110027</strain>
    </source>
</reference>
<dbReference type="CDD" id="cd11614">
    <property type="entry name" value="SAF_CpaB_FlgA_like"/>
    <property type="match status" value="1"/>
</dbReference>
<proteinExistence type="predicted"/>
<dbReference type="InterPro" id="IPR017592">
    <property type="entry name" value="Pilus_assmbl_Flp-typ_CpaB"/>
</dbReference>
<sequence length="240" mass="25655">MNSRQRRGVILLLLSVLCAVGAFVGVLSVIKNVESKVGPEKTAYRLKTDVTAYKELNPGQFEKVQMPQRWLPPTAVTDLDQVSGKIAVTPLKKGSLLQDDMIVERPALKAGQQEIAIMIDAATGVAGKINPGSRVNIFATFEGKRPEDKPVSKVIVAGAQVIDVGKLTPLEAKDPGDNTTANSRQAGEAVPITFALNTQDAQRVAYAESFASHVRLALLAPGNENAIPPGQRSYTLDGDK</sequence>
<evidence type="ECO:0000259" key="1">
    <source>
        <dbReference type="SMART" id="SM00858"/>
    </source>
</evidence>
<reference evidence="2 3" key="2">
    <citation type="journal article" date="2015" name="Stand. Genomic Sci.">
        <title>Draft genome sequence of marine-derived Streptomyces sp. TP-A0598, a producer of anti-MRSA antibiotic lydicamycins.</title>
        <authorList>
            <person name="Komaki H."/>
            <person name="Ichikawa N."/>
            <person name="Hosoyama A."/>
            <person name="Fujita N."/>
            <person name="Igarashi Y."/>
        </authorList>
    </citation>
    <scope>NUCLEOTIDE SEQUENCE [LARGE SCALE GENOMIC DNA]</scope>
    <source>
        <strain evidence="2 3">NBRC 110027</strain>
    </source>
</reference>
<accession>A0A0P4R026</accession>
<keyword evidence="3" id="KW-1185">Reference proteome</keyword>
<protein>
    <submittedName>
        <fullName evidence="2">Flp pilus assembly protein</fullName>
    </submittedName>
</protein>
<dbReference type="InterPro" id="IPR013974">
    <property type="entry name" value="SAF"/>
</dbReference>
<dbReference type="AlphaFoldDB" id="A0A0P4R026"/>
<evidence type="ECO:0000313" key="3">
    <source>
        <dbReference type="Proteomes" id="UP000048965"/>
    </source>
</evidence>
<dbReference type="Proteomes" id="UP000048965">
    <property type="component" value="Unassembled WGS sequence"/>
</dbReference>
<dbReference type="SMART" id="SM00858">
    <property type="entry name" value="SAF"/>
    <property type="match status" value="1"/>
</dbReference>